<dbReference type="PROSITE" id="PS00018">
    <property type="entry name" value="EF_HAND_1"/>
    <property type="match status" value="1"/>
</dbReference>
<dbReference type="EMBL" id="HBIO01026276">
    <property type="protein sequence ID" value="CAE0475336.1"/>
    <property type="molecule type" value="Transcribed_RNA"/>
</dbReference>
<dbReference type="InterPro" id="IPR018247">
    <property type="entry name" value="EF_Hand_1_Ca_BS"/>
</dbReference>
<keyword evidence="2" id="KW-0732">Signal</keyword>
<sequence>MTSYSQSGLALLMVLLSSNLNPTGAANLFNRGATHMMNAKNNMINNMTNAKTKINFDEDDQDQPNDAMSNNMNLDYDLLMRGGQTQTQTTRLSPTGSSKVLASTANPVVKTKVATSVAGTGVGTGGMPVKTKKKRKKRTVPADVNLASAAAAAAAAKRAVGSVSPPPIKRRPAVPTLTSNAVPSSSISAPKAAPKPQPKKPDVVVTPKEVTPPSSSRSSATDETEKNAPKIPASVVSAAAAASVAVPQMMKDEPPKSMKSTVLPSASSSGSSLKSQDEQKMPSIFTQESEVQYDTYAACLAATESLRRMRDSKLSKKNRGRASSAVAGGVADDKSWKSLLRVGASMNNRSGETGTAGSATGIDRSSDQAIGKEEYKRACAEYVLNSSKAIKALGLSVSQFNQLGREVSKNSDLKEKVMEQAYLYRMASTIKMDKIPLIQDPDSKQLLKSTRRRRVQMFVKSITEIEELREEQTSRLRRALKIDKLPSDLNLCDPNVLPLLSPKVRTVIEAFPLQAEEIVKKYGLNSDEFNQMLEETRGNPVFRWRVQRFRKKQGEDE</sequence>
<feature type="chain" id="PRO_5030806584" description="DUF4168 domain-containing protein" evidence="2">
    <location>
        <begin position="26"/>
        <end position="557"/>
    </location>
</feature>
<dbReference type="InterPro" id="IPR025433">
    <property type="entry name" value="DUF4168"/>
</dbReference>
<evidence type="ECO:0000313" key="4">
    <source>
        <dbReference type="EMBL" id="CAE0475336.1"/>
    </source>
</evidence>
<gene>
    <name evidence="4" type="ORF">CDEB00056_LOCUS20189</name>
</gene>
<feature type="compositionally biased region" description="Low complexity" evidence="1">
    <location>
        <begin position="350"/>
        <end position="361"/>
    </location>
</feature>
<feature type="compositionally biased region" description="Low complexity" evidence="1">
    <location>
        <begin position="181"/>
        <end position="194"/>
    </location>
</feature>
<dbReference type="AlphaFoldDB" id="A0A7S3QF31"/>
<feature type="region of interest" description="Disordered" evidence="1">
    <location>
        <begin position="157"/>
        <end position="232"/>
    </location>
</feature>
<feature type="region of interest" description="Disordered" evidence="1">
    <location>
        <begin position="118"/>
        <end position="141"/>
    </location>
</feature>
<proteinExistence type="predicted"/>
<feature type="compositionally biased region" description="Low complexity" evidence="1">
    <location>
        <begin position="203"/>
        <end position="216"/>
    </location>
</feature>
<feature type="compositionally biased region" description="Basic residues" evidence="1">
    <location>
        <begin position="130"/>
        <end position="139"/>
    </location>
</feature>
<feature type="region of interest" description="Disordered" evidence="1">
    <location>
        <begin position="251"/>
        <end position="280"/>
    </location>
</feature>
<evidence type="ECO:0000259" key="3">
    <source>
        <dbReference type="Pfam" id="PF13767"/>
    </source>
</evidence>
<feature type="compositionally biased region" description="Low complexity" evidence="1">
    <location>
        <begin position="260"/>
        <end position="274"/>
    </location>
</feature>
<organism evidence="4">
    <name type="scientific">Chaetoceros debilis</name>
    <dbReference type="NCBI Taxonomy" id="122233"/>
    <lineage>
        <taxon>Eukaryota</taxon>
        <taxon>Sar</taxon>
        <taxon>Stramenopiles</taxon>
        <taxon>Ochrophyta</taxon>
        <taxon>Bacillariophyta</taxon>
        <taxon>Coscinodiscophyceae</taxon>
        <taxon>Chaetocerotophycidae</taxon>
        <taxon>Chaetocerotales</taxon>
        <taxon>Chaetocerotaceae</taxon>
        <taxon>Chaetoceros</taxon>
    </lineage>
</organism>
<accession>A0A7S3QF31</accession>
<name>A0A7S3QF31_9STRA</name>
<feature type="domain" description="DUF4168" evidence="3">
    <location>
        <begin position="454"/>
        <end position="546"/>
    </location>
</feature>
<evidence type="ECO:0000256" key="2">
    <source>
        <dbReference type="SAM" id="SignalP"/>
    </source>
</evidence>
<evidence type="ECO:0000256" key="1">
    <source>
        <dbReference type="SAM" id="MobiDB-lite"/>
    </source>
</evidence>
<feature type="region of interest" description="Disordered" evidence="1">
    <location>
        <begin position="347"/>
        <end position="367"/>
    </location>
</feature>
<reference evidence="4" key="1">
    <citation type="submission" date="2021-01" db="EMBL/GenBank/DDBJ databases">
        <authorList>
            <person name="Corre E."/>
            <person name="Pelletier E."/>
            <person name="Niang G."/>
            <person name="Scheremetjew M."/>
            <person name="Finn R."/>
            <person name="Kale V."/>
            <person name="Holt S."/>
            <person name="Cochrane G."/>
            <person name="Meng A."/>
            <person name="Brown T."/>
            <person name="Cohen L."/>
        </authorList>
    </citation>
    <scope>NUCLEOTIDE SEQUENCE</scope>
    <source>
        <strain evidence="4">MM31A-1</strain>
    </source>
</reference>
<dbReference type="Pfam" id="PF13767">
    <property type="entry name" value="DUF4168"/>
    <property type="match status" value="2"/>
</dbReference>
<feature type="domain" description="DUF4168" evidence="3">
    <location>
        <begin position="292"/>
        <end position="417"/>
    </location>
</feature>
<protein>
    <recommendedName>
        <fullName evidence="3">DUF4168 domain-containing protein</fullName>
    </recommendedName>
</protein>
<feature type="signal peptide" evidence="2">
    <location>
        <begin position="1"/>
        <end position="25"/>
    </location>
</feature>